<sequence>MSKSLMSFTPGGYAYAPGGFAYSQGVVALPGFSMLHCRFAAPVPFAKALARISRLLTDSGRPMAALCSLELRLPRPLGFDEFGAINLDYVDALVAAGVPIVGASPIARSNVAPLVNAPSELSVHGFTFTVPSVDEQPCFVVSGSSEWPQDGRFPEDIHRYGETSDAALHDKAMWTIAAVEVRMAMLGVDWSHATMTQSYSAHNVFPAMAALIERQQTGAQGVVWHLSRPPVQGWEYEMDVKGVAGVRFLSAS</sequence>
<dbReference type="AlphaFoldDB" id="A0A5C0AU01"/>
<protein>
    <recommendedName>
        <fullName evidence="3">RidA family protein</fullName>
    </recommendedName>
</protein>
<keyword evidence="2" id="KW-1185">Reference proteome</keyword>
<evidence type="ECO:0000313" key="1">
    <source>
        <dbReference type="EMBL" id="QEI05842.1"/>
    </source>
</evidence>
<evidence type="ECO:0000313" key="2">
    <source>
        <dbReference type="Proteomes" id="UP000325161"/>
    </source>
</evidence>
<dbReference type="EMBL" id="CP043046">
    <property type="protein sequence ID" value="QEI05842.1"/>
    <property type="molecule type" value="Genomic_DNA"/>
</dbReference>
<name>A0A5C0AU01_9BURK</name>
<dbReference type="OrthoDB" id="8839121at2"/>
<dbReference type="RefSeq" id="WP_148814225.1">
    <property type="nucleotide sequence ID" value="NZ_CP043046.1"/>
</dbReference>
<proteinExistence type="predicted"/>
<reference evidence="1 2" key="1">
    <citation type="submission" date="2019-08" db="EMBL/GenBank/DDBJ databases">
        <title>Amphibian skin-associated Pigmentiphaga: genome sequence and occurrence across geography and hosts.</title>
        <authorList>
            <person name="Bletz M.C."/>
            <person name="Bunk B."/>
            <person name="Sproeer C."/>
            <person name="Biwer P."/>
            <person name="Reiter S."/>
            <person name="Rabemananjara F.C.E."/>
            <person name="Schulz S."/>
            <person name="Overmann J."/>
            <person name="Vences M."/>
        </authorList>
    </citation>
    <scope>NUCLEOTIDE SEQUENCE [LARGE SCALE GENOMIC DNA]</scope>
    <source>
        <strain evidence="1 2">Mada1488</strain>
    </source>
</reference>
<gene>
    <name evidence="1" type="ORF">FXN63_08250</name>
</gene>
<dbReference type="Proteomes" id="UP000325161">
    <property type="component" value="Chromosome"/>
</dbReference>
<organism evidence="1 2">
    <name type="scientific">Pigmentiphaga aceris</name>
    <dbReference type="NCBI Taxonomy" id="1940612"/>
    <lineage>
        <taxon>Bacteria</taxon>
        <taxon>Pseudomonadati</taxon>
        <taxon>Pseudomonadota</taxon>
        <taxon>Betaproteobacteria</taxon>
        <taxon>Burkholderiales</taxon>
        <taxon>Alcaligenaceae</taxon>
        <taxon>Pigmentiphaga</taxon>
    </lineage>
</organism>
<evidence type="ECO:0008006" key="3">
    <source>
        <dbReference type="Google" id="ProtNLM"/>
    </source>
</evidence>
<accession>A0A5C0AU01</accession>
<dbReference type="KEGG" id="pacr:FXN63_08250"/>